<feature type="signal peptide" evidence="2">
    <location>
        <begin position="1"/>
        <end position="17"/>
    </location>
</feature>
<proteinExistence type="predicted"/>
<evidence type="ECO:0008006" key="5">
    <source>
        <dbReference type="Google" id="ProtNLM"/>
    </source>
</evidence>
<feature type="compositionally biased region" description="Basic and acidic residues" evidence="1">
    <location>
        <begin position="165"/>
        <end position="188"/>
    </location>
</feature>
<keyword evidence="4" id="KW-1185">Reference proteome</keyword>
<feature type="chain" id="PRO_5034456195" description="Secreted protein" evidence="2">
    <location>
        <begin position="18"/>
        <end position="188"/>
    </location>
</feature>
<evidence type="ECO:0000256" key="1">
    <source>
        <dbReference type="SAM" id="MobiDB-lite"/>
    </source>
</evidence>
<dbReference type="OrthoDB" id="5145586at2759"/>
<dbReference type="EMBL" id="JAEFCI010004698">
    <property type="protein sequence ID" value="KAG5460797.1"/>
    <property type="molecule type" value="Genomic_DNA"/>
</dbReference>
<evidence type="ECO:0000256" key="2">
    <source>
        <dbReference type="SAM" id="SignalP"/>
    </source>
</evidence>
<dbReference type="AlphaFoldDB" id="A0A8H7ZWZ1"/>
<sequence length="188" mass="21272">MIVLFSFSFMIFSRCLTSLERAASRSARVNRPSRKSTKSGAHVYRVRHVPPLLIKFRADLDDLGNVVTRGEVQRPDVDLEEVVEVIHGKALDLLRPGSAPHERLSVRPDLVDNLPDLGLEAHVKHAVRLVENQVRDSTEVGLAGFQHVNQTAGSGDADFDTWQKQTKEKDTSTDRERGRRREIERKKD</sequence>
<dbReference type="AntiFam" id="ANF00149">
    <property type="entry name" value="Shadow ORF (opposite cshA)"/>
</dbReference>
<keyword evidence="2" id="KW-0732">Signal</keyword>
<protein>
    <recommendedName>
        <fullName evidence="5">Secreted protein</fullName>
    </recommendedName>
</protein>
<accession>A0A8H7ZWZ1</accession>
<organism evidence="3 4">
    <name type="scientific">Olpidium bornovanus</name>
    <dbReference type="NCBI Taxonomy" id="278681"/>
    <lineage>
        <taxon>Eukaryota</taxon>
        <taxon>Fungi</taxon>
        <taxon>Fungi incertae sedis</taxon>
        <taxon>Olpidiomycota</taxon>
        <taxon>Olpidiomycotina</taxon>
        <taxon>Olpidiomycetes</taxon>
        <taxon>Olpidiales</taxon>
        <taxon>Olpidiaceae</taxon>
        <taxon>Olpidium</taxon>
    </lineage>
</organism>
<evidence type="ECO:0000313" key="4">
    <source>
        <dbReference type="Proteomes" id="UP000673691"/>
    </source>
</evidence>
<feature type="region of interest" description="Disordered" evidence="1">
    <location>
        <begin position="153"/>
        <end position="188"/>
    </location>
</feature>
<comment type="caution">
    <text evidence="3">The sequence shown here is derived from an EMBL/GenBank/DDBJ whole genome shotgun (WGS) entry which is preliminary data.</text>
</comment>
<evidence type="ECO:0000313" key="3">
    <source>
        <dbReference type="EMBL" id="KAG5460797.1"/>
    </source>
</evidence>
<gene>
    <name evidence="3" type="ORF">BJ554DRAFT_7112</name>
</gene>
<name>A0A8H7ZWZ1_9FUNG</name>
<reference evidence="3 4" key="1">
    <citation type="journal article" name="Sci. Rep.">
        <title>Genome-scale phylogenetic analyses confirm Olpidium as the closest living zoosporic fungus to the non-flagellated, terrestrial fungi.</title>
        <authorList>
            <person name="Chang Y."/>
            <person name="Rochon D."/>
            <person name="Sekimoto S."/>
            <person name="Wang Y."/>
            <person name="Chovatia M."/>
            <person name="Sandor L."/>
            <person name="Salamov A."/>
            <person name="Grigoriev I.V."/>
            <person name="Stajich J.E."/>
            <person name="Spatafora J.W."/>
        </authorList>
    </citation>
    <scope>NUCLEOTIDE SEQUENCE [LARGE SCALE GENOMIC DNA]</scope>
    <source>
        <strain evidence="3">S191</strain>
    </source>
</reference>
<dbReference type="Proteomes" id="UP000673691">
    <property type="component" value="Unassembled WGS sequence"/>
</dbReference>